<keyword evidence="2" id="KW-1185">Reference proteome</keyword>
<evidence type="ECO:0000313" key="2">
    <source>
        <dbReference type="Proteomes" id="UP001213000"/>
    </source>
</evidence>
<comment type="caution">
    <text evidence="1">The sequence shown here is derived from an EMBL/GenBank/DDBJ whole genome shotgun (WGS) entry which is preliminary data.</text>
</comment>
<reference evidence="1" key="1">
    <citation type="submission" date="2022-07" db="EMBL/GenBank/DDBJ databases">
        <title>Genome Sequence of Leucocoprinus birnbaumii.</title>
        <authorList>
            <person name="Buettner E."/>
        </authorList>
    </citation>
    <scope>NUCLEOTIDE SEQUENCE</scope>
    <source>
        <strain evidence="1">VT141</strain>
    </source>
</reference>
<sequence>MAHHDIIPGQREVVASRVSLQCAFFRPVLCITAAYHLVLWWTMFYSEKAQAKQIDEWLDARLSIGEDPFDKTWVYKTRASSLGIRAPAIDDSDYNNHLNNSSYAKICTHFIYLKENPMMAEYEVRTSLASWDQKWNIFSTKHLQMFILHRFVSKGKGKPSNHQVMYNEQCASPEPQEARGCVLQASLFTQANATPATIPNLLALHLKTCQLHSKRPQQA</sequence>
<proteinExistence type="predicted"/>
<organism evidence="1 2">
    <name type="scientific">Leucocoprinus birnbaumii</name>
    <dbReference type="NCBI Taxonomy" id="56174"/>
    <lineage>
        <taxon>Eukaryota</taxon>
        <taxon>Fungi</taxon>
        <taxon>Dikarya</taxon>
        <taxon>Basidiomycota</taxon>
        <taxon>Agaricomycotina</taxon>
        <taxon>Agaricomycetes</taxon>
        <taxon>Agaricomycetidae</taxon>
        <taxon>Agaricales</taxon>
        <taxon>Agaricineae</taxon>
        <taxon>Agaricaceae</taxon>
        <taxon>Leucocoprinus</taxon>
    </lineage>
</organism>
<evidence type="ECO:0000313" key="1">
    <source>
        <dbReference type="EMBL" id="KAJ3571317.1"/>
    </source>
</evidence>
<protein>
    <submittedName>
        <fullName evidence="1">Uncharacterized protein</fullName>
    </submittedName>
</protein>
<dbReference type="Proteomes" id="UP001213000">
    <property type="component" value="Unassembled WGS sequence"/>
</dbReference>
<dbReference type="AlphaFoldDB" id="A0AAD5YSG1"/>
<gene>
    <name evidence="1" type="ORF">NP233_g3830</name>
</gene>
<accession>A0AAD5YSG1</accession>
<name>A0AAD5YSG1_9AGAR</name>
<dbReference type="EMBL" id="JANIEX010000191">
    <property type="protein sequence ID" value="KAJ3571317.1"/>
    <property type="molecule type" value="Genomic_DNA"/>
</dbReference>